<feature type="region of interest" description="Disordered" evidence="5">
    <location>
        <begin position="132"/>
        <end position="165"/>
    </location>
</feature>
<dbReference type="SMART" id="SM00575">
    <property type="entry name" value="ZnF_PMZ"/>
    <property type="match status" value="1"/>
</dbReference>
<reference evidence="7 8" key="1">
    <citation type="submission" date="2023-10" db="EMBL/GenBank/DDBJ databases">
        <title>Chromosome-scale genome assembly provides insights into flower coloration mechanisms of Canna indica.</title>
        <authorList>
            <person name="Li C."/>
        </authorList>
    </citation>
    <scope>NUCLEOTIDE SEQUENCE [LARGE SCALE GENOMIC DNA]</scope>
    <source>
        <tissue evidence="7">Flower</tissue>
    </source>
</reference>
<proteinExistence type="predicted"/>
<dbReference type="InterPro" id="IPR007527">
    <property type="entry name" value="Znf_SWIM"/>
</dbReference>
<keyword evidence="8" id="KW-1185">Reference proteome</keyword>
<dbReference type="EMBL" id="CP136890">
    <property type="protein sequence ID" value="WOK93512.1"/>
    <property type="molecule type" value="Genomic_DNA"/>
</dbReference>
<keyword evidence="3" id="KW-0862">Zinc</keyword>
<evidence type="ECO:0000256" key="4">
    <source>
        <dbReference type="PROSITE-ProRule" id="PRU00325"/>
    </source>
</evidence>
<evidence type="ECO:0000256" key="1">
    <source>
        <dbReference type="ARBA" id="ARBA00022723"/>
    </source>
</evidence>
<evidence type="ECO:0000256" key="5">
    <source>
        <dbReference type="SAM" id="MobiDB-lite"/>
    </source>
</evidence>
<organism evidence="7 8">
    <name type="scientific">Canna indica</name>
    <name type="common">Indian-shot</name>
    <dbReference type="NCBI Taxonomy" id="4628"/>
    <lineage>
        <taxon>Eukaryota</taxon>
        <taxon>Viridiplantae</taxon>
        <taxon>Streptophyta</taxon>
        <taxon>Embryophyta</taxon>
        <taxon>Tracheophyta</taxon>
        <taxon>Spermatophyta</taxon>
        <taxon>Magnoliopsida</taxon>
        <taxon>Liliopsida</taxon>
        <taxon>Zingiberales</taxon>
        <taxon>Cannaceae</taxon>
        <taxon>Canna</taxon>
    </lineage>
</organism>
<keyword evidence="2 4" id="KW-0863">Zinc-finger</keyword>
<dbReference type="PROSITE" id="PS50966">
    <property type="entry name" value="ZF_SWIM"/>
    <property type="match status" value="1"/>
</dbReference>
<sequence>MLEDIRRLVMARMQAKRELMLRSNDEICPNIRKKLEKNKRETGCCHVTPAGNLKFEVQQMERSHVVKLSDRTCSCRYWDISGIPCNHAISCIVWLKEDPHNYVDIYYKKEAYLKTYEFLMETLSGKDTWPQVEGPHVLPPPVKKMPGQPKKKRRREVHEEESSSRLSKRGVVMSCSLCKQDEHNRRSCPLRALASPSATDIEGKSNGISREDDISFIEADISFREADIIFREAEISHVLIVHFDTVNADISFTFIEADISITFIEADISFIEVDINFREAEISHVLIVHFDTING</sequence>
<dbReference type="PANTHER" id="PTHR31973:SF187">
    <property type="entry name" value="MUTATOR TRANSPOSASE MUDRA PROTEIN"/>
    <property type="match status" value="1"/>
</dbReference>
<evidence type="ECO:0000256" key="3">
    <source>
        <dbReference type="ARBA" id="ARBA00022833"/>
    </source>
</evidence>
<evidence type="ECO:0000313" key="7">
    <source>
        <dbReference type="EMBL" id="WOK93512.1"/>
    </source>
</evidence>
<feature type="domain" description="SWIM-type" evidence="6">
    <location>
        <begin position="55"/>
        <end position="96"/>
    </location>
</feature>
<dbReference type="AlphaFoldDB" id="A0AAQ3JQK2"/>
<dbReference type="Pfam" id="PF04434">
    <property type="entry name" value="SWIM"/>
    <property type="match status" value="1"/>
</dbReference>
<evidence type="ECO:0000259" key="6">
    <source>
        <dbReference type="PROSITE" id="PS50966"/>
    </source>
</evidence>
<protein>
    <recommendedName>
        <fullName evidence="6">SWIM-type domain-containing protein</fullName>
    </recommendedName>
</protein>
<keyword evidence="1" id="KW-0479">Metal-binding</keyword>
<evidence type="ECO:0000313" key="8">
    <source>
        <dbReference type="Proteomes" id="UP001327560"/>
    </source>
</evidence>
<dbReference type="GO" id="GO:0008270">
    <property type="term" value="F:zinc ion binding"/>
    <property type="evidence" value="ECO:0007669"/>
    <property type="project" value="UniProtKB-KW"/>
</dbReference>
<dbReference type="Proteomes" id="UP001327560">
    <property type="component" value="Chromosome 1"/>
</dbReference>
<name>A0AAQ3JQK2_9LILI</name>
<evidence type="ECO:0000256" key="2">
    <source>
        <dbReference type="ARBA" id="ARBA00022771"/>
    </source>
</evidence>
<accession>A0AAQ3JQK2</accession>
<gene>
    <name evidence="7" type="ORF">Cni_G02210</name>
</gene>
<dbReference type="InterPro" id="IPR006564">
    <property type="entry name" value="Znf_PMZ"/>
</dbReference>
<dbReference type="PANTHER" id="PTHR31973">
    <property type="entry name" value="POLYPROTEIN, PUTATIVE-RELATED"/>
    <property type="match status" value="1"/>
</dbReference>